<dbReference type="Proteomes" id="UP001283361">
    <property type="component" value="Unassembled WGS sequence"/>
</dbReference>
<proteinExistence type="predicted"/>
<dbReference type="EMBL" id="JAWDGP010002507">
    <property type="protein sequence ID" value="KAK3782423.1"/>
    <property type="molecule type" value="Genomic_DNA"/>
</dbReference>
<sequence length="82" mass="9008">MREKPVVAALRSIPRYKSMVDLIYSLVSSDTFSPTSHPCVSIGNGWWFPYNDRTLSHLGLCPSEMYLALGPVCPSSAIVGSF</sequence>
<accession>A0AAE1A6W3</accession>
<evidence type="ECO:0000313" key="1">
    <source>
        <dbReference type="EMBL" id="KAK3782423.1"/>
    </source>
</evidence>
<protein>
    <submittedName>
        <fullName evidence="1">Uncharacterized protein</fullName>
    </submittedName>
</protein>
<reference evidence="1" key="1">
    <citation type="journal article" date="2023" name="G3 (Bethesda)">
        <title>A reference genome for the long-term kleptoplast-retaining sea slug Elysia crispata morphotype clarki.</title>
        <authorList>
            <person name="Eastman K.E."/>
            <person name="Pendleton A.L."/>
            <person name="Shaikh M.A."/>
            <person name="Suttiyut T."/>
            <person name="Ogas R."/>
            <person name="Tomko P."/>
            <person name="Gavelis G."/>
            <person name="Widhalm J.R."/>
            <person name="Wisecaver J.H."/>
        </authorList>
    </citation>
    <scope>NUCLEOTIDE SEQUENCE</scope>
    <source>
        <strain evidence="1">ECLA1</strain>
    </source>
</reference>
<dbReference type="AlphaFoldDB" id="A0AAE1A6W3"/>
<keyword evidence="2" id="KW-1185">Reference proteome</keyword>
<organism evidence="1 2">
    <name type="scientific">Elysia crispata</name>
    <name type="common">lettuce slug</name>
    <dbReference type="NCBI Taxonomy" id="231223"/>
    <lineage>
        <taxon>Eukaryota</taxon>
        <taxon>Metazoa</taxon>
        <taxon>Spiralia</taxon>
        <taxon>Lophotrochozoa</taxon>
        <taxon>Mollusca</taxon>
        <taxon>Gastropoda</taxon>
        <taxon>Heterobranchia</taxon>
        <taxon>Euthyneura</taxon>
        <taxon>Panpulmonata</taxon>
        <taxon>Sacoglossa</taxon>
        <taxon>Placobranchoidea</taxon>
        <taxon>Plakobranchidae</taxon>
        <taxon>Elysia</taxon>
    </lineage>
</organism>
<name>A0AAE1A6W3_9GAST</name>
<gene>
    <name evidence="1" type="ORF">RRG08_033064</name>
</gene>
<evidence type="ECO:0000313" key="2">
    <source>
        <dbReference type="Proteomes" id="UP001283361"/>
    </source>
</evidence>
<comment type="caution">
    <text evidence="1">The sequence shown here is derived from an EMBL/GenBank/DDBJ whole genome shotgun (WGS) entry which is preliminary data.</text>
</comment>